<accession>A0A7J7ZZ56</accession>
<organism evidence="2 3">
    <name type="scientific">Myotis myotis</name>
    <name type="common">Greater mouse-eared bat</name>
    <name type="synonym">Vespertilio myotis</name>
    <dbReference type="NCBI Taxonomy" id="51298"/>
    <lineage>
        <taxon>Eukaryota</taxon>
        <taxon>Metazoa</taxon>
        <taxon>Chordata</taxon>
        <taxon>Craniata</taxon>
        <taxon>Vertebrata</taxon>
        <taxon>Euteleostomi</taxon>
        <taxon>Mammalia</taxon>
        <taxon>Eutheria</taxon>
        <taxon>Laurasiatheria</taxon>
        <taxon>Chiroptera</taxon>
        <taxon>Yangochiroptera</taxon>
        <taxon>Vespertilionidae</taxon>
        <taxon>Myotis</taxon>
    </lineage>
</organism>
<proteinExistence type="predicted"/>
<protein>
    <submittedName>
        <fullName evidence="2">Uncharacterized protein</fullName>
    </submittedName>
</protein>
<gene>
    <name evidence="2" type="ORF">mMyoMyo1_009880</name>
</gene>
<dbReference type="EMBL" id="JABWUV010000002">
    <property type="protein sequence ID" value="KAF6379010.1"/>
    <property type="molecule type" value="Genomic_DNA"/>
</dbReference>
<name>A0A7J7ZZ56_MYOMY</name>
<evidence type="ECO:0000313" key="3">
    <source>
        <dbReference type="Proteomes" id="UP000527355"/>
    </source>
</evidence>
<feature type="region of interest" description="Disordered" evidence="1">
    <location>
        <begin position="1"/>
        <end position="26"/>
    </location>
</feature>
<comment type="caution">
    <text evidence="2">The sequence shown here is derived from an EMBL/GenBank/DDBJ whole genome shotgun (WGS) entry which is preliminary data.</text>
</comment>
<evidence type="ECO:0000313" key="2">
    <source>
        <dbReference type="EMBL" id="KAF6379010.1"/>
    </source>
</evidence>
<dbReference type="AlphaFoldDB" id="A0A7J7ZZ56"/>
<dbReference type="Proteomes" id="UP000527355">
    <property type="component" value="Unassembled WGS sequence"/>
</dbReference>
<evidence type="ECO:0000256" key="1">
    <source>
        <dbReference type="SAM" id="MobiDB-lite"/>
    </source>
</evidence>
<keyword evidence="3" id="KW-1185">Reference proteome</keyword>
<sequence>MAGIGHSGMVEQVSGGARPRRGASRCHRGEPVVVTENSLLLCAVVPPSTRICCWRWPQSLRAASGCERGQRHQRVGAAAAGVGLPEDRGRGAMAGRAGWGEEDGPVPTTALQPTVPSRFTNSCTGPLVGS</sequence>
<feature type="region of interest" description="Disordered" evidence="1">
    <location>
        <begin position="81"/>
        <end position="111"/>
    </location>
</feature>
<reference evidence="2 3" key="1">
    <citation type="journal article" date="2020" name="Nature">
        <title>Six reference-quality genomes reveal evolution of bat adaptations.</title>
        <authorList>
            <person name="Jebb D."/>
            <person name="Huang Z."/>
            <person name="Pippel M."/>
            <person name="Hughes G.M."/>
            <person name="Lavrichenko K."/>
            <person name="Devanna P."/>
            <person name="Winkler S."/>
            <person name="Jermiin L.S."/>
            <person name="Skirmuntt E.C."/>
            <person name="Katzourakis A."/>
            <person name="Burkitt-Gray L."/>
            <person name="Ray D.A."/>
            <person name="Sullivan K.A.M."/>
            <person name="Roscito J.G."/>
            <person name="Kirilenko B.M."/>
            <person name="Davalos L.M."/>
            <person name="Corthals A.P."/>
            <person name="Power M.L."/>
            <person name="Jones G."/>
            <person name="Ransome R.D."/>
            <person name="Dechmann D.K.N."/>
            <person name="Locatelli A.G."/>
            <person name="Puechmaille S.J."/>
            <person name="Fedrigo O."/>
            <person name="Jarvis E.D."/>
            <person name="Hiller M."/>
            <person name="Vernes S.C."/>
            <person name="Myers E.W."/>
            <person name="Teeling E.C."/>
        </authorList>
    </citation>
    <scope>NUCLEOTIDE SEQUENCE [LARGE SCALE GENOMIC DNA]</scope>
    <source>
        <strain evidence="2">MMyoMyo1</strain>
        <tissue evidence="2">Flight muscle</tissue>
    </source>
</reference>